<organism evidence="1 2">
    <name type="scientific">Steinernema glaseri</name>
    <dbReference type="NCBI Taxonomy" id="37863"/>
    <lineage>
        <taxon>Eukaryota</taxon>
        <taxon>Metazoa</taxon>
        <taxon>Ecdysozoa</taxon>
        <taxon>Nematoda</taxon>
        <taxon>Chromadorea</taxon>
        <taxon>Rhabditida</taxon>
        <taxon>Tylenchina</taxon>
        <taxon>Panagrolaimomorpha</taxon>
        <taxon>Strongyloidoidea</taxon>
        <taxon>Steinernematidae</taxon>
        <taxon>Steinernema</taxon>
    </lineage>
</organism>
<sequence length="132" mass="14544">MGGSEKCRESQLVDEILNCGHFKYEAINLAKVDNAIYANGCSLSPIKIEVLDSSLTMIKEVPKGPHLGPTKRSTTIHFEDAGNMECGAEFYTPMIGLLGCSFQLLLFKNGCLLIETYRTAPMRESTPLRGKQ</sequence>
<proteinExistence type="predicted"/>
<evidence type="ECO:0000313" key="1">
    <source>
        <dbReference type="Proteomes" id="UP000095287"/>
    </source>
</evidence>
<evidence type="ECO:0000313" key="2">
    <source>
        <dbReference type="WBParaSite" id="L893_g6709.t1"/>
    </source>
</evidence>
<dbReference type="Proteomes" id="UP000095287">
    <property type="component" value="Unplaced"/>
</dbReference>
<protein>
    <submittedName>
        <fullName evidence="2">Profilin</fullName>
    </submittedName>
</protein>
<accession>A0A1I8AKH0</accession>
<reference evidence="2" key="1">
    <citation type="submission" date="2016-11" db="UniProtKB">
        <authorList>
            <consortium name="WormBaseParasite"/>
        </authorList>
    </citation>
    <scope>IDENTIFICATION</scope>
</reference>
<dbReference type="AlphaFoldDB" id="A0A1I8AKH0"/>
<dbReference type="WBParaSite" id="L893_g6709.t1">
    <property type="protein sequence ID" value="L893_g6709.t1"/>
    <property type="gene ID" value="L893_g6709"/>
</dbReference>
<name>A0A1I8AKH0_9BILA</name>
<keyword evidence="1" id="KW-1185">Reference proteome</keyword>